<reference evidence="8 9" key="1">
    <citation type="submission" date="2014-04" db="EMBL/GenBank/DDBJ databases">
        <title>Characterization and application of a salt tolerant electro-active bacterium.</title>
        <authorList>
            <person name="Yang L."/>
            <person name="Wei S."/>
            <person name="Tay Q.X.M."/>
        </authorList>
    </citation>
    <scope>NUCLEOTIDE SEQUENCE [LARGE SCALE GENOMIC DNA]</scope>
    <source>
        <strain evidence="8 9">LY1</strain>
    </source>
</reference>
<dbReference type="PANTHER" id="PTHR12992">
    <property type="entry name" value="NUDIX HYDROLASE"/>
    <property type="match status" value="1"/>
</dbReference>
<accession>A0A074KWA9</accession>
<dbReference type="Gene3D" id="3.90.79.10">
    <property type="entry name" value="Nucleoside Triphosphate Pyrophosphohydrolase"/>
    <property type="match status" value="1"/>
</dbReference>
<proteinExistence type="predicted"/>
<dbReference type="RefSeq" id="WP_035077111.1">
    <property type="nucleotide sequence ID" value="NZ_JMIH01000024.1"/>
</dbReference>
<evidence type="ECO:0000259" key="7">
    <source>
        <dbReference type="PROSITE" id="PS51462"/>
    </source>
</evidence>
<comment type="cofactor">
    <cofactor evidence="2">
        <name>Mg(2+)</name>
        <dbReference type="ChEBI" id="CHEBI:18420"/>
    </cofactor>
</comment>
<dbReference type="CDD" id="cd03426">
    <property type="entry name" value="NUDIX_CoAse_Nudt7"/>
    <property type="match status" value="1"/>
</dbReference>
<evidence type="ECO:0000256" key="3">
    <source>
        <dbReference type="ARBA" id="ARBA00022723"/>
    </source>
</evidence>
<keyword evidence="4 8" id="KW-0378">Hydrolase</keyword>
<dbReference type="GO" id="GO:0010945">
    <property type="term" value="F:coenzyme A diphosphatase activity"/>
    <property type="evidence" value="ECO:0007669"/>
    <property type="project" value="InterPro"/>
</dbReference>
<dbReference type="GO" id="GO:0046872">
    <property type="term" value="F:metal ion binding"/>
    <property type="evidence" value="ECO:0007669"/>
    <property type="project" value="UniProtKB-KW"/>
</dbReference>
<dbReference type="AlphaFoldDB" id="A0A074KWA9"/>
<dbReference type="Pfam" id="PF00293">
    <property type="entry name" value="NUDIX"/>
    <property type="match status" value="1"/>
</dbReference>
<organism evidence="8 9">
    <name type="scientific">Anditalea andensis</name>
    <dbReference type="NCBI Taxonomy" id="1048983"/>
    <lineage>
        <taxon>Bacteria</taxon>
        <taxon>Pseudomonadati</taxon>
        <taxon>Bacteroidota</taxon>
        <taxon>Cytophagia</taxon>
        <taxon>Cytophagales</taxon>
        <taxon>Cytophagaceae</taxon>
        <taxon>Anditalea</taxon>
    </lineage>
</organism>
<evidence type="ECO:0000256" key="1">
    <source>
        <dbReference type="ARBA" id="ARBA00001936"/>
    </source>
</evidence>
<keyword evidence="9" id="KW-1185">Reference proteome</keyword>
<gene>
    <name evidence="8" type="ORF">EL17_17430</name>
</gene>
<sequence>MKLADVIKRLERNLQQPLPGKEGQLIMAPRPLDHARFSYEKKDGARKGAVLILFYPREGGSAVPFIKRPVYTGAHSGQVSFPGGKWEESDPGLEYTAIRETEEEIGIDKSKIQVFGELSDLFIEPSNFLVSPYLGFMEEIPDFQPDPREVTRIIECDFSYLIDKNIRKRKMMEARNVPKMDVPYFDIDQEIVWGATAMMLSELMTIWERI</sequence>
<dbReference type="eggNOG" id="COG0494">
    <property type="taxonomic scope" value="Bacteria"/>
</dbReference>
<comment type="caution">
    <text evidence="8">The sequence shown here is derived from an EMBL/GenBank/DDBJ whole genome shotgun (WGS) entry which is preliminary data.</text>
</comment>
<dbReference type="OrthoDB" id="9802805at2"/>
<dbReference type="SUPFAM" id="SSF55811">
    <property type="entry name" value="Nudix"/>
    <property type="match status" value="1"/>
</dbReference>
<evidence type="ECO:0000313" key="8">
    <source>
        <dbReference type="EMBL" id="KEO72520.1"/>
    </source>
</evidence>
<dbReference type="Proteomes" id="UP000027821">
    <property type="component" value="Unassembled WGS sequence"/>
</dbReference>
<feature type="domain" description="Nudix hydrolase" evidence="7">
    <location>
        <begin position="44"/>
        <end position="179"/>
    </location>
</feature>
<dbReference type="InterPro" id="IPR045121">
    <property type="entry name" value="CoAse"/>
</dbReference>
<protein>
    <submittedName>
        <fullName evidence="8">NUDIX hydrolase</fullName>
    </submittedName>
</protein>
<dbReference type="PROSITE" id="PS51462">
    <property type="entry name" value="NUDIX"/>
    <property type="match status" value="1"/>
</dbReference>
<evidence type="ECO:0000256" key="2">
    <source>
        <dbReference type="ARBA" id="ARBA00001946"/>
    </source>
</evidence>
<dbReference type="InterPro" id="IPR015797">
    <property type="entry name" value="NUDIX_hydrolase-like_dom_sf"/>
</dbReference>
<comment type="cofactor">
    <cofactor evidence="1">
        <name>Mn(2+)</name>
        <dbReference type="ChEBI" id="CHEBI:29035"/>
    </cofactor>
</comment>
<evidence type="ECO:0000313" key="9">
    <source>
        <dbReference type="Proteomes" id="UP000027821"/>
    </source>
</evidence>
<name>A0A074KWA9_9BACT</name>
<evidence type="ECO:0000256" key="4">
    <source>
        <dbReference type="ARBA" id="ARBA00022801"/>
    </source>
</evidence>
<dbReference type="PANTHER" id="PTHR12992:SF11">
    <property type="entry name" value="MITOCHONDRIAL COENZYME A DIPHOSPHATASE NUDT8"/>
    <property type="match status" value="1"/>
</dbReference>
<dbReference type="STRING" id="1048983.EL17_17430"/>
<keyword evidence="5" id="KW-0460">Magnesium</keyword>
<keyword evidence="6" id="KW-0464">Manganese</keyword>
<dbReference type="InterPro" id="IPR000086">
    <property type="entry name" value="NUDIX_hydrolase_dom"/>
</dbReference>
<evidence type="ECO:0000256" key="6">
    <source>
        <dbReference type="ARBA" id="ARBA00023211"/>
    </source>
</evidence>
<dbReference type="EMBL" id="JMIH01000024">
    <property type="protein sequence ID" value="KEO72520.1"/>
    <property type="molecule type" value="Genomic_DNA"/>
</dbReference>
<evidence type="ECO:0000256" key="5">
    <source>
        <dbReference type="ARBA" id="ARBA00022842"/>
    </source>
</evidence>
<keyword evidence="3" id="KW-0479">Metal-binding</keyword>